<evidence type="ECO:0000313" key="2">
    <source>
        <dbReference type="EMBL" id="TWV64122.1"/>
    </source>
</evidence>
<sequence length="791" mass="86586">MEVIGIKLQKAVLIMMSIVSMSGVSSCEDRLDSPRPSTGGGKAVEVSLCVGLADEEDAVGGTKTIMVPDDPLATARPDKLYGLEVWQYDRSGSFVAGKGASLGDVAIGSSFSVTLTAMDDCQLLIIARGYGSSNYTVGSLKDKSLSSVQGTTAPASTIEGITTEGGVNAMPYILHLPYVNVTEDGRIESPEGSDIRILLRRLATRLTVAWENLPDNTGYDLRQVMLQSIPVEYKLLPDNKDSYPSPLDQYRTIQVSNVTNKGQYTCWAPAVVREESANATSDYYRTKANAPKGSAYATFISQHKTDNKKKLNYRVYLGGNSSKDFSLRDNTNYIYKVTMDHTSLPVDDKRITIIDPILASENNNNLVPTANCFMVVPGGAFCFNPYTYYVNGVSKDNTLLRGWCGLSGSTLSSPIKSVKVLWQTLEDGDLGDPVLGVVTKYAPQTTEDDHTNIVELKNGESLTDARIYCRVATNTVGGSGMIAAYDGDNGTGNILWSWHIWVTDYSPSATANESVDDENKRVQKYTYGNKTQYPMMDRNLGAMAGYTIAPSDKLERSKTNGFHYQWGRKDPFPSTYSSKSPTSIKVNSDKLTPGMLNLYQPDGVSYFIRKSVSAQYKIRAAFQNPTVTASAAADSWCSESSDVLWNSSEGNKTEYDPCPAGWRVASKVNYQSFFTSQSYTESENIETMNLANSSLEGDGGAVFYFENQASGRSTYIRFTGYQQYANSFDFIGGMGNLWCREAKGGGDNGRHGYALSFILPNKVSYAMSGKRNISGAWATRDAHPLRCIQDR</sequence>
<evidence type="ECO:0000313" key="3">
    <source>
        <dbReference type="Proteomes" id="UP000315827"/>
    </source>
</evidence>
<accession>A0A5C6KL92</accession>
<dbReference type="AlphaFoldDB" id="A0A5C6KL92"/>
<proteinExistence type="predicted"/>
<gene>
    <name evidence="2" type="ORF">FSA05_00455</name>
</gene>
<evidence type="ECO:0000259" key="1">
    <source>
        <dbReference type="Pfam" id="PF16249"/>
    </source>
</evidence>
<name>A0A5C6KL92_PARDI</name>
<dbReference type="EMBL" id="VOHW01000001">
    <property type="protein sequence ID" value="TWV64122.1"/>
    <property type="molecule type" value="Genomic_DNA"/>
</dbReference>
<protein>
    <submittedName>
        <fullName evidence="2">DUF4906 domain-containing protein</fullName>
    </submittedName>
</protein>
<comment type="caution">
    <text evidence="2">The sequence shown here is derived from an EMBL/GenBank/DDBJ whole genome shotgun (WGS) entry which is preliminary data.</text>
</comment>
<dbReference type="Proteomes" id="UP000315827">
    <property type="component" value="Unassembled WGS sequence"/>
</dbReference>
<dbReference type="Pfam" id="PF16249">
    <property type="entry name" value="DUF4906"/>
    <property type="match status" value="1"/>
</dbReference>
<dbReference type="PROSITE" id="PS51257">
    <property type="entry name" value="PROKAR_LIPOPROTEIN"/>
    <property type="match status" value="1"/>
</dbReference>
<reference evidence="2 3" key="1">
    <citation type="submission" date="2019-07" db="EMBL/GenBank/DDBJ databases">
        <title>Genome sequencing of Parabacteroides distasonis iSURF_7.</title>
        <authorList>
            <person name="Degefu H.N."/>
            <person name="Ruoff K.L."/>
            <person name="Price C.E."/>
            <person name="Valls R.A."/>
            <person name="O'Toole G.A."/>
        </authorList>
    </citation>
    <scope>NUCLEOTIDE SEQUENCE [LARGE SCALE GENOMIC DNA]</scope>
    <source>
        <strain evidence="2 3">CFPLTA003_1B</strain>
    </source>
</reference>
<feature type="domain" description="DUF4906" evidence="1">
    <location>
        <begin position="280"/>
        <end position="337"/>
    </location>
</feature>
<dbReference type="InterPro" id="IPR032594">
    <property type="entry name" value="DUF4906"/>
</dbReference>
<organism evidence="2 3">
    <name type="scientific">Parabacteroides distasonis</name>
    <dbReference type="NCBI Taxonomy" id="823"/>
    <lineage>
        <taxon>Bacteria</taxon>
        <taxon>Pseudomonadati</taxon>
        <taxon>Bacteroidota</taxon>
        <taxon>Bacteroidia</taxon>
        <taxon>Bacteroidales</taxon>
        <taxon>Tannerellaceae</taxon>
        <taxon>Parabacteroides</taxon>
    </lineage>
</organism>